<dbReference type="SUPFAM" id="SSF56784">
    <property type="entry name" value="HAD-like"/>
    <property type="match status" value="1"/>
</dbReference>
<dbReference type="GO" id="GO:0009264">
    <property type="term" value="P:deoxyribonucleotide catabolic process"/>
    <property type="evidence" value="ECO:0007669"/>
    <property type="project" value="InterPro"/>
</dbReference>
<dbReference type="GO" id="GO:0008253">
    <property type="term" value="F:5'-nucleotidase activity"/>
    <property type="evidence" value="ECO:0007669"/>
    <property type="project" value="InterPro"/>
</dbReference>
<feature type="active site" description="Nucleophile" evidence="2">
    <location>
        <position position="10"/>
    </location>
</feature>
<accession>A0A9D0Z1Q7</accession>
<dbReference type="InterPro" id="IPR036412">
    <property type="entry name" value="HAD-like_sf"/>
</dbReference>
<dbReference type="InterPro" id="IPR010708">
    <property type="entry name" value="5'(3')-deoxyribonucleotidase"/>
</dbReference>
<dbReference type="InterPro" id="IPR023214">
    <property type="entry name" value="HAD_sf"/>
</dbReference>
<organism evidence="3 4">
    <name type="scientific">Candidatus Faecenecus gallistercoris</name>
    <dbReference type="NCBI Taxonomy" id="2840793"/>
    <lineage>
        <taxon>Bacteria</taxon>
        <taxon>Bacillati</taxon>
        <taxon>Bacillota</taxon>
        <taxon>Bacillota incertae sedis</taxon>
        <taxon>Candidatus Faecenecus</taxon>
    </lineage>
</organism>
<evidence type="ECO:0000313" key="4">
    <source>
        <dbReference type="Proteomes" id="UP000886725"/>
    </source>
</evidence>
<dbReference type="Pfam" id="PF06941">
    <property type="entry name" value="NT5C"/>
    <property type="match status" value="1"/>
</dbReference>
<dbReference type="EMBL" id="DVFU01000073">
    <property type="protein sequence ID" value="HIQ64860.1"/>
    <property type="molecule type" value="Genomic_DNA"/>
</dbReference>
<evidence type="ECO:0000256" key="1">
    <source>
        <dbReference type="ARBA" id="ARBA00009589"/>
    </source>
</evidence>
<reference evidence="3" key="1">
    <citation type="submission" date="2020-10" db="EMBL/GenBank/DDBJ databases">
        <authorList>
            <person name="Gilroy R."/>
        </authorList>
    </citation>
    <scope>NUCLEOTIDE SEQUENCE</scope>
    <source>
        <strain evidence="3">CHK165-10780</strain>
    </source>
</reference>
<comment type="similarity">
    <text evidence="1">Belongs to the 5'(3')-deoxyribonucleotidase family.</text>
</comment>
<protein>
    <submittedName>
        <fullName evidence="3">Uncharacterized protein</fullName>
    </submittedName>
</protein>
<gene>
    <name evidence="3" type="ORF">IAC85_03885</name>
</gene>
<sequence>MIQKPNLLLDVDEVICFEGFLDAVNDFLGTTYQIDDFTDYFIDEVTIPKEQFQEFQEFVRKRNLYETAKLLPGAQETIAALRAKYEIFFLSSCVNPFDLEGSGKLFQDKYNYLRSTLPDIHPGNYIFTSAKHLIHADVQIDDLLKNLNANNTVQILFPSYHNRDVTDEELAKKNVIRAGSDWRHGWEEVGKILLDEKSPVYTLRRGR</sequence>
<proteinExistence type="inferred from homology"/>
<dbReference type="AlphaFoldDB" id="A0A9D0Z1Q7"/>
<name>A0A9D0Z1Q7_9FIRM</name>
<dbReference type="Gene3D" id="3.40.50.1000">
    <property type="entry name" value="HAD superfamily/HAD-like"/>
    <property type="match status" value="1"/>
</dbReference>
<feature type="active site" description="Proton donor" evidence="2">
    <location>
        <position position="12"/>
    </location>
</feature>
<comment type="caution">
    <text evidence="3">The sequence shown here is derived from an EMBL/GenBank/DDBJ whole genome shotgun (WGS) entry which is preliminary data.</text>
</comment>
<evidence type="ECO:0000313" key="3">
    <source>
        <dbReference type="EMBL" id="HIQ64860.1"/>
    </source>
</evidence>
<reference evidence="3" key="2">
    <citation type="journal article" date="2021" name="PeerJ">
        <title>Extensive microbial diversity within the chicken gut microbiome revealed by metagenomics and culture.</title>
        <authorList>
            <person name="Gilroy R."/>
            <person name="Ravi A."/>
            <person name="Getino M."/>
            <person name="Pursley I."/>
            <person name="Horton D.L."/>
            <person name="Alikhan N.F."/>
            <person name="Baker D."/>
            <person name="Gharbi K."/>
            <person name="Hall N."/>
            <person name="Watson M."/>
            <person name="Adriaenssens E.M."/>
            <person name="Foster-Nyarko E."/>
            <person name="Jarju S."/>
            <person name="Secka A."/>
            <person name="Antonio M."/>
            <person name="Oren A."/>
            <person name="Chaudhuri R.R."/>
            <person name="La Ragione R."/>
            <person name="Hildebrand F."/>
            <person name="Pallen M.J."/>
        </authorList>
    </citation>
    <scope>NUCLEOTIDE SEQUENCE</scope>
    <source>
        <strain evidence="3">CHK165-10780</strain>
    </source>
</reference>
<evidence type="ECO:0000256" key="2">
    <source>
        <dbReference type="PIRSR" id="PIRSR610708-1"/>
    </source>
</evidence>
<dbReference type="Proteomes" id="UP000886725">
    <property type="component" value="Unassembled WGS sequence"/>
</dbReference>